<accession>A0ABM9DBH0</accession>
<proteinExistence type="predicted"/>
<evidence type="ECO:0000313" key="2">
    <source>
        <dbReference type="Proteomes" id="UP001295463"/>
    </source>
</evidence>
<evidence type="ECO:0000313" key="1">
    <source>
        <dbReference type="EMBL" id="CAH2031684.1"/>
    </source>
</evidence>
<name>A0ABM9DBH0_9BACT</name>
<keyword evidence="2" id="KW-1185">Reference proteome</keyword>
<sequence length="55" mass="6063">MAAVHTVYIYTNRLAGERHAPQTNQSHHDTVSLKPAQPAGFLFSTECGKFFSMAP</sequence>
<organism evidence="1 2">
    <name type="scientific">Trichlorobacter ammonificans</name>
    <dbReference type="NCBI Taxonomy" id="2916410"/>
    <lineage>
        <taxon>Bacteria</taxon>
        <taxon>Pseudomonadati</taxon>
        <taxon>Thermodesulfobacteriota</taxon>
        <taxon>Desulfuromonadia</taxon>
        <taxon>Geobacterales</taxon>
        <taxon>Geobacteraceae</taxon>
        <taxon>Trichlorobacter</taxon>
    </lineage>
</organism>
<reference evidence="1 2" key="1">
    <citation type="submission" date="2022-03" db="EMBL/GenBank/DDBJ databases">
        <authorList>
            <person name="Koch H."/>
        </authorList>
    </citation>
    <scope>NUCLEOTIDE SEQUENCE [LARGE SCALE GENOMIC DNA]</scope>
    <source>
        <strain evidence="1 2">G1</strain>
    </source>
</reference>
<gene>
    <name evidence="1" type="ORF">GEAMG1_1852</name>
</gene>
<protein>
    <submittedName>
        <fullName evidence="1">Uncharacterized protein</fullName>
    </submittedName>
</protein>
<dbReference type="Proteomes" id="UP001295463">
    <property type="component" value="Chromosome"/>
</dbReference>
<dbReference type="EMBL" id="OW150024">
    <property type="protein sequence ID" value="CAH2031684.1"/>
    <property type="molecule type" value="Genomic_DNA"/>
</dbReference>